<comment type="caution">
    <text evidence="3">The sequence shown here is derived from an EMBL/GenBank/DDBJ whole genome shotgun (WGS) entry which is preliminary data.</text>
</comment>
<protein>
    <submittedName>
        <fullName evidence="3">Peptidoglycan/LPS O-acetylase OafA/YrhL</fullName>
    </submittedName>
</protein>
<accession>A0A7W6AJQ2</accession>
<evidence type="ECO:0000259" key="2">
    <source>
        <dbReference type="Pfam" id="PF01757"/>
    </source>
</evidence>
<keyword evidence="1" id="KW-1133">Transmembrane helix</keyword>
<dbReference type="Pfam" id="PF01757">
    <property type="entry name" value="Acyl_transf_3"/>
    <property type="match status" value="1"/>
</dbReference>
<reference evidence="3 4" key="1">
    <citation type="submission" date="2020-08" db="EMBL/GenBank/DDBJ databases">
        <title>Genomic Encyclopedia of Type Strains, Phase IV (KMG-IV): sequencing the most valuable type-strain genomes for metagenomic binning, comparative biology and taxonomic classification.</title>
        <authorList>
            <person name="Goeker M."/>
        </authorList>
    </citation>
    <scope>NUCLEOTIDE SEQUENCE [LARGE SCALE GENOMIC DNA]</scope>
    <source>
        <strain evidence="3 4">DSM 24105</strain>
    </source>
</reference>
<dbReference type="AlphaFoldDB" id="A0A7W6AJQ2"/>
<dbReference type="InterPro" id="IPR002656">
    <property type="entry name" value="Acyl_transf_3_dom"/>
</dbReference>
<dbReference type="PANTHER" id="PTHR23028:SF134">
    <property type="entry name" value="PUTATIVE (AFU_ORTHOLOGUE AFUA_4G08520)-RELATED"/>
    <property type="match status" value="1"/>
</dbReference>
<dbReference type="Proteomes" id="UP000517759">
    <property type="component" value="Unassembled WGS sequence"/>
</dbReference>
<sequence length="402" mass="42578">MRAELLPTGASLERVMPGRGPSEGARGDGSLPARGRLHQLDGLRAAAALVVVVFHFLSAFAPRFAVGEGVTPSLSDGTAFGALFNGPFSVSVFFVLSGFVVSNSAAGRREPVYLMAPLRYLRLALPATASVCLAWILLSAIPDAARELDRLAPSPWLQWVHQGLIPSAAAALSDGLVGTFRTGGSLFNNVLWTMRIELLGSFLLYAVYAWTQGLIRVAILVAVGIAAAAMHRFHYDGFILGALLREAWIRGQLGAVAPVGSFCLGLFLGSHATLVAMGPDWLGRVMPGEGLEPIGAALIVYGCLCSPRLGRAFASPAMRFLGRISFSLYLVHVPILCTLTAATVVALWPLGNFGLAGVFAAFLALSLLVATLFTYLVDEPVLGVLSSLRRAATPMLRRPRIA</sequence>
<gene>
    <name evidence="3" type="ORF">GGR33_003442</name>
</gene>
<feature type="transmembrane region" description="Helical" evidence="1">
    <location>
        <begin position="82"/>
        <end position="102"/>
    </location>
</feature>
<dbReference type="InterPro" id="IPR050879">
    <property type="entry name" value="Acyltransferase_3"/>
</dbReference>
<feature type="transmembrane region" description="Helical" evidence="1">
    <location>
        <begin position="156"/>
        <end position="177"/>
    </location>
</feature>
<feature type="transmembrane region" description="Helical" evidence="1">
    <location>
        <begin position="123"/>
        <end position="141"/>
    </location>
</feature>
<feature type="transmembrane region" description="Helical" evidence="1">
    <location>
        <begin position="294"/>
        <end position="314"/>
    </location>
</feature>
<dbReference type="PANTHER" id="PTHR23028">
    <property type="entry name" value="ACETYLTRANSFERASE"/>
    <property type="match status" value="1"/>
</dbReference>
<feature type="transmembrane region" description="Helical" evidence="1">
    <location>
        <begin position="354"/>
        <end position="377"/>
    </location>
</feature>
<evidence type="ECO:0000313" key="4">
    <source>
        <dbReference type="Proteomes" id="UP000517759"/>
    </source>
</evidence>
<feature type="transmembrane region" description="Helical" evidence="1">
    <location>
        <begin position="214"/>
        <end position="233"/>
    </location>
</feature>
<keyword evidence="1" id="KW-0472">Membrane</keyword>
<organism evidence="3 4">
    <name type="scientific">Methylobacterium brachythecii</name>
    <dbReference type="NCBI Taxonomy" id="1176177"/>
    <lineage>
        <taxon>Bacteria</taxon>
        <taxon>Pseudomonadati</taxon>
        <taxon>Pseudomonadota</taxon>
        <taxon>Alphaproteobacteria</taxon>
        <taxon>Hyphomicrobiales</taxon>
        <taxon>Methylobacteriaceae</taxon>
        <taxon>Methylobacterium</taxon>
    </lineage>
</organism>
<dbReference type="EMBL" id="JACIDN010000006">
    <property type="protein sequence ID" value="MBB3903928.1"/>
    <property type="molecule type" value="Genomic_DNA"/>
</dbReference>
<dbReference type="GO" id="GO:0016747">
    <property type="term" value="F:acyltransferase activity, transferring groups other than amino-acyl groups"/>
    <property type="evidence" value="ECO:0007669"/>
    <property type="project" value="InterPro"/>
</dbReference>
<evidence type="ECO:0000256" key="1">
    <source>
        <dbReference type="SAM" id="Phobius"/>
    </source>
</evidence>
<feature type="transmembrane region" description="Helical" evidence="1">
    <location>
        <begin position="326"/>
        <end position="348"/>
    </location>
</feature>
<feature type="transmembrane region" description="Helical" evidence="1">
    <location>
        <begin position="189"/>
        <end position="208"/>
    </location>
</feature>
<dbReference type="RefSeq" id="WP_183507322.1">
    <property type="nucleotide sequence ID" value="NZ_BSPG01000002.1"/>
</dbReference>
<name>A0A7W6AJQ2_9HYPH</name>
<feature type="domain" description="Acyltransferase 3" evidence="2">
    <location>
        <begin position="38"/>
        <end position="374"/>
    </location>
</feature>
<feature type="transmembrane region" description="Helical" evidence="1">
    <location>
        <begin position="43"/>
        <end position="62"/>
    </location>
</feature>
<proteinExistence type="predicted"/>
<keyword evidence="1" id="KW-0812">Transmembrane</keyword>
<evidence type="ECO:0000313" key="3">
    <source>
        <dbReference type="EMBL" id="MBB3903928.1"/>
    </source>
</evidence>
<feature type="transmembrane region" description="Helical" evidence="1">
    <location>
        <begin position="253"/>
        <end position="274"/>
    </location>
</feature>